<keyword evidence="1" id="KW-0175">Coiled coil</keyword>
<accession>A0A8S9UY74</accession>
<organism evidence="2 3">
    <name type="scientific">Phytophthora infestans</name>
    <name type="common">Potato late blight agent</name>
    <name type="synonym">Botrytis infestans</name>
    <dbReference type="NCBI Taxonomy" id="4787"/>
    <lineage>
        <taxon>Eukaryota</taxon>
        <taxon>Sar</taxon>
        <taxon>Stramenopiles</taxon>
        <taxon>Oomycota</taxon>
        <taxon>Peronosporomycetes</taxon>
        <taxon>Peronosporales</taxon>
        <taxon>Peronosporaceae</taxon>
        <taxon>Phytophthora</taxon>
    </lineage>
</organism>
<dbReference type="Proteomes" id="UP000704712">
    <property type="component" value="Unassembled WGS sequence"/>
</dbReference>
<dbReference type="EMBL" id="JAACNO010000720">
    <property type="protein sequence ID" value="KAF4145581.1"/>
    <property type="molecule type" value="Genomic_DNA"/>
</dbReference>
<proteinExistence type="predicted"/>
<evidence type="ECO:0000313" key="2">
    <source>
        <dbReference type="EMBL" id="KAF4145581.1"/>
    </source>
</evidence>
<evidence type="ECO:0000313" key="3">
    <source>
        <dbReference type="Proteomes" id="UP000704712"/>
    </source>
</evidence>
<comment type="caution">
    <text evidence="2">The sequence shown here is derived from an EMBL/GenBank/DDBJ whole genome shotgun (WGS) entry which is preliminary data.</text>
</comment>
<protein>
    <submittedName>
        <fullName evidence="2">Uncharacterized protein</fullName>
    </submittedName>
</protein>
<feature type="coiled-coil region" evidence="1">
    <location>
        <begin position="84"/>
        <end position="151"/>
    </location>
</feature>
<evidence type="ECO:0000256" key="1">
    <source>
        <dbReference type="SAM" id="Coils"/>
    </source>
</evidence>
<name>A0A8S9UY74_PHYIN</name>
<sequence length="167" mass="19424">MHSDKEVPATMSELMGLLEGIENYQFDEVLSVQSDNIYASTMTSERTPLETRKPTSLHPRRKRIRRVGSVPYSTDLQRRRRRELLLLRSEAQELESKLSQLQQQANTGETILSSQQSQPHWQRLATIRQDSEKAENENQKLKKTLSSHLNLFASIQMQLHLLEVRQN</sequence>
<dbReference type="AlphaFoldDB" id="A0A8S9UY74"/>
<gene>
    <name evidence="2" type="ORF">GN958_ATG05228</name>
</gene>
<reference evidence="2" key="1">
    <citation type="submission" date="2020-03" db="EMBL/GenBank/DDBJ databases">
        <title>Hybrid Assembly of Korean Phytophthora infestans isolates.</title>
        <authorList>
            <person name="Prokchorchik M."/>
            <person name="Lee Y."/>
            <person name="Seo J."/>
            <person name="Cho J.-H."/>
            <person name="Park Y.-E."/>
            <person name="Jang D.-C."/>
            <person name="Im J.-S."/>
            <person name="Choi J.-G."/>
            <person name="Park H.-J."/>
            <person name="Lee G.-B."/>
            <person name="Lee Y.-G."/>
            <person name="Hong S.-Y."/>
            <person name="Cho K."/>
            <person name="Sohn K.H."/>
        </authorList>
    </citation>
    <scope>NUCLEOTIDE SEQUENCE</scope>
    <source>
        <strain evidence="2">KR_2_A2</strain>
    </source>
</reference>